<dbReference type="PANTHER" id="PTHR33371">
    <property type="entry name" value="INTERMEMBRANE PHOSPHOLIPID TRANSPORT SYSTEM BINDING PROTEIN MLAD-RELATED"/>
    <property type="match status" value="1"/>
</dbReference>
<dbReference type="Pfam" id="PF02470">
    <property type="entry name" value="MlaD"/>
    <property type="match status" value="1"/>
</dbReference>
<dbReference type="PANTHER" id="PTHR33371:SF4">
    <property type="entry name" value="INTERMEMBRANE PHOSPHOLIPID TRANSPORT SYSTEM BINDING PROTEIN MLAD"/>
    <property type="match status" value="1"/>
</dbReference>
<dbReference type="RefSeq" id="WP_180893616.1">
    <property type="nucleotide sequence ID" value="NZ_JACCKD010000005.1"/>
</dbReference>
<dbReference type="InterPro" id="IPR052336">
    <property type="entry name" value="MlaD_Phospholipid_Transporter"/>
</dbReference>
<protein>
    <submittedName>
        <fullName evidence="3">MCE family protein</fullName>
    </submittedName>
</protein>
<evidence type="ECO:0000256" key="1">
    <source>
        <dbReference type="SAM" id="MobiDB-lite"/>
    </source>
</evidence>
<organism evidence="3 4">
    <name type="scientific">Haloechinothrix aidingensis</name>
    <dbReference type="NCBI Taxonomy" id="2752311"/>
    <lineage>
        <taxon>Bacteria</taxon>
        <taxon>Bacillati</taxon>
        <taxon>Actinomycetota</taxon>
        <taxon>Actinomycetes</taxon>
        <taxon>Pseudonocardiales</taxon>
        <taxon>Pseudonocardiaceae</taxon>
        <taxon>Haloechinothrix</taxon>
    </lineage>
</organism>
<reference evidence="3 4" key="1">
    <citation type="submission" date="2020-07" db="EMBL/GenBank/DDBJ databases">
        <title>Genome of Haloechinothrix sp.</title>
        <authorList>
            <person name="Tang S.-K."/>
            <person name="Yang L."/>
            <person name="Zhu W.-Y."/>
        </authorList>
    </citation>
    <scope>NUCLEOTIDE SEQUENCE [LARGE SCALE GENOMIC DNA]</scope>
    <source>
        <strain evidence="3 4">YIM 98757</strain>
    </source>
</reference>
<accession>A0A838AC13</accession>
<evidence type="ECO:0000313" key="4">
    <source>
        <dbReference type="Proteomes" id="UP000582974"/>
    </source>
</evidence>
<name>A0A838AC13_9PSEU</name>
<dbReference type="AlphaFoldDB" id="A0A838AC13"/>
<dbReference type="Proteomes" id="UP000582974">
    <property type="component" value="Unassembled WGS sequence"/>
</dbReference>
<evidence type="ECO:0000313" key="3">
    <source>
        <dbReference type="EMBL" id="MBA0126773.1"/>
    </source>
</evidence>
<dbReference type="EMBL" id="JACCKD010000005">
    <property type="protein sequence ID" value="MBA0126773.1"/>
    <property type="molecule type" value="Genomic_DNA"/>
</dbReference>
<keyword evidence="4" id="KW-1185">Reference proteome</keyword>
<dbReference type="InterPro" id="IPR003399">
    <property type="entry name" value="Mce/MlaD"/>
</dbReference>
<feature type="domain" description="Mce/MlaD" evidence="2">
    <location>
        <begin position="23"/>
        <end position="98"/>
    </location>
</feature>
<feature type="region of interest" description="Disordered" evidence="1">
    <location>
        <begin position="374"/>
        <end position="399"/>
    </location>
</feature>
<sequence>MAGVIAVASASVQGGGDVPGKAYTRVTAAFEDVGTLTERQNVTQAGVRIGTVDSIDYQEDVAHVVLRLEGQRKVFGNARAEVLNESALGKKYIEFDPGTPDGGPLDSGIVPTSQTSSSRAVDDVFSAFDEPTREALQSSLQELGGGIIGHSKDLRDVIRSSPDMLSDLGLVSGALSSEEAELPAMLSSANRFAGRFRDRERELTSLLENLNTTFDAISVDNGEPLEHSIQALPSTLREARRGLDALNAPLADLESALVTLEPGGQALGAAADDLRGVLREAVDPMRKLPGVSEDANPAVEDLTHTISDARPLVPRVARAVEKASPALGDLAAYSTGIGRMLSHHDMLSGRFAPDKHYFSAMAAFPGLYNVGLPDPTVETNPYPEPGEGAEEAPESGGNR</sequence>
<gene>
    <name evidence="3" type="ORF">H0B56_14580</name>
</gene>
<comment type="caution">
    <text evidence="3">The sequence shown here is derived from an EMBL/GenBank/DDBJ whole genome shotgun (WGS) entry which is preliminary data.</text>
</comment>
<proteinExistence type="predicted"/>
<evidence type="ECO:0000259" key="2">
    <source>
        <dbReference type="Pfam" id="PF02470"/>
    </source>
</evidence>